<gene>
    <name evidence="1" type="ORF">M9H77_13564</name>
</gene>
<evidence type="ECO:0000313" key="1">
    <source>
        <dbReference type="EMBL" id="KAI5673200.1"/>
    </source>
</evidence>
<reference evidence="2" key="1">
    <citation type="journal article" date="2023" name="Nat. Plants">
        <title>Single-cell RNA sequencing provides a high-resolution roadmap for understanding the multicellular compartmentation of specialized metabolism.</title>
        <authorList>
            <person name="Sun S."/>
            <person name="Shen X."/>
            <person name="Li Y."/>
            <person name="Li Y."/>
            <person name="Wang S."/>
            <person name="Li R."/>
            <person name="Zhang H."/>
            <person name="Shen G."/>
            <person name="Guo B."/>
            <person name="Wei J."/>
            <person name="Xu J."/>
            <person name="St-Pierre B."/>
            <person name="Chen S."/>
            <person name="Sun C."/>
        </authorList>
    </citation>
    <scope>NUCLEOTIDE SEQUENCE [LARGE SCALE GENOMIC DNA]</scope>
</reference>
<comment type="caution">
    <text evidence="1">The sequence shown here is derived from an EMBL/GenBank/DDBJ whole genome shotgun (WGS) entry which is preliminary data.</text>
</comment>
<dbReference type="Proteomes" id="UP001060085">
    <property type="component" value="Linkage Group LG03"/>
</dbReference>
<protein>
    <submittedName>
        <fullName evidence="1">Uncharacterized protein</fullName>
    </submittedName>
</protein>
<evidence type="ECO:0000313" key="2">
    <source>
        <dbReference type="Proteomes" id="UP001060085"/>
    </source>
</evidence>
<name>A0ACC0BKQ2_CATRO</name>
<accession>A0ACC0BKQ2</accession>
<organism evidence="1 2">
    <name type="scientific">Catharanthus roseus</name>
    <name type="common">Madagascar periwinkle</name>
    <name type="synonym">Vinca rosea</name>
    <dbReference type="NCBI Taxonomy" id="4058"/>
    <lineage>
        <taxon>Eukaryota</taxon>
        <taxon>Viridiplantae</taxon>
        <taxon>Streptophyta</taxon>
        <taxon>Embryophyta</taxon>
        <taxon>Tracheophyta</taxon>
        <taxon>Spermatophyta</taxon>
        <taxon>Magnoliopsida</taxon>
        <taxon>eudicotyledons</taxon>
        <taxon>Gunneridae</taxon>
        <taxon>Pentapetalae</taxon>
        <taxon>asterids</taxon>
        <taxon>lamiids</taxon>
        <taxon>Gentianales</taxon>
        <taxon>Apocynaceae</taxon>
        <taxon>Rauvolfioideae</taxon>
        <taxon>Vinceae</taxon>
        <taxon>Catharanthinae</taxon>
        <taxon>Catharanthus</taxon>
    </lineage>
</organism>
<sequence>MIIKEEAHRKLIRNAEIRSEAVVFATPKSRQNSIHCTHCFKQGHEARNYYLLVGYSERSLEWWWERGQEIGVGDHRGRGRNNGGRRRDDGRDGFGQGVLRSFPASSGWAKGAAVEHGEATTTVAMGSSSSIGFPGLLPKQWSSFDEILNNHQRVSSSNNDSLPGKLNKKLDLRQ</sequence>
<dbReference type="EMBL" id="CM044703">
    <property type="protein sequence ID" value="KAI5673200.1"/>
    <property type="molecule type" value="Genomic_DNA"/>
</dbReference>
<proteinExistence type="predicted"/>
<keyword evidence="2" id="KW-1185">Reference proteome</keyword>